<comment type="caution">
    <text evidence="1">The sequence shown here is derived from an EMBL/GenBank/DDBJ whole genome shotgun (WGS) entry which is preliminary data.</text>
</comment>
<name>A0AAV8QCW7_ENSVE</name>
<proteinExistence type="predicted"/>
<accession>A0AAV8QCW7</accession>
<dbReference type="Proteomes" id="UP001222027">
    <property type="component" value="Unassembled WGS sequence"/>
</dbReference>
<protein>
    <submittedName>
        <fullName evidence="1">Uncharacterized protein</fullName>
    </submittedName>
</protein>
<dbReference type="EMBL" id="JAQQAF010000007">
    <property type="protein sequence ID" value="KAJ8471193.1"/>
    <property type="molecule type" value="Genomic_DNA"/>
</dbReference>
<organism evidence="1 2">
    <name type="scientific">Ensete ventricosum</name>
    <name type="common">Abyssinian banana</name>
    <name type="synonym">Musa ensete</name>
    <dbReference type="NCBI Taxonomy" id="4639"/>
    <lineage>
        <taxon>Eukaryota</taxon>
        <taxon>Viridiplantae</taxon>
        <taxon>Streptophyta</taxon>
        <taxon>Embryophyta</taxon>
        <taxon>Tracheophyta</taxon>
        <taxon>Spermatophyta</taxon>
        <taxon>Magnoliopsida</taxon>
        <taxon>Liliopsida</taxon>
        <taxon>Zingiberales</taxon>
        <taxon>Musaceae</taxon>
        <taxon>Ensete</taxon>
    </lineage>
</organism>
<dbReference type="AlphaFoldDB" id="A0AAV8QCW7"/>
<sequence length="71" mass="8138">MVVVGSVDRSVNKITRLSRSFPRVLNREEETTRRLLGTVAVAEAEKAEQTHVVIPLDRSEFFFDYAQILVF</sequence>
<keyword evidence="2" id="KW-1185">Reference proteome</keyword>
<gene>
    <name evidence="1" type="ORF">OPV22_025536</name>
</gene>
<reference evidence="1 2" key="1">
    <citation type="submission" date="2022-12" db="EMBL/GenBank/DDBJ databases">
        <title>Chromosome-scale assembly of the Ensete ventricosum genome.</title>
        <authorList>
            <person name="Dussert Y."/>
            <person name="Stocks J."/>
            <person name="Wendawek A."/>
            <person name="Woldeyes F."/>
            <person name="Nichols R.A."/>
            <person name="Borrell J.S."/>
        </authorList>
    </citation>
    <scope>NUCLEOTIDE SEQUENCE [LARGE SCALE GENOMIC DNA]</scope>
    <source>
        <strain evidence="2">cv. Maze</strain>
        <tissue evidence="1">Seeds</tissue>
    </source>
</reference>
<evidence type="ECO:0000313" key="2">
    <source>
        <dbReference type="Proteomes" id="UP001222027"/>
    </source>
</evidence>
<evidence type="ECO:0000313" key="1">
    <source>
        <dbReference type="EMBL" id="KAJ8471193.1"/>
    </source>
</evidence>